<dbReference type="PANTHER" id="PTHR46112">
    <property type="entry name" value="AMINOPEPTIDASE"/>
    <property type="match status" value="1"/>
</dbReference>
<name>X1JN17_9ZZZZ</name>
<evidence type="ECO:0000259" key="1">
    <source>
        <dbReference type="Pfam" id="PF00557"/>
    </source>
</evidence>
<dbReference type="PANTHER" id="PTHR46112:SF9">
    <property type="entry name" value="XAA-PRO AMINOPEPTIDASE"/>
    <property type="match status" value="1"/>
</dbReference>
<feature type="domain" description="Peptidase M24" evidence="1">
    <location>
        <begin position="13"/>
        <end position="92"/>
    </location>
</feature>
<dbReference type="AlphaFoldDB" id="X1JN17"/>
<dbReference type="Gene3D" id="3.90.230.10">
    <property type="entry name" value="Creatinase/methionine aminopeptidase superfamily"/>
    <property type="match status" value="1"/>
</dbReference>
<dbReference type="EMBL" id="BARU01028483">
    <property type="protein sequence ID" value="GAH71183.1"/>
    <property type="molecule type" value="Genomic_DNA"/>
</dbReference>
<feature type="non-terminal residue" evidence="2">
    <location>
        <position position="1"/>
    </location>
</feature>
<gene>
    <name evidence="2" type="ORF">S03H2_45461</name>
</gene>
<dbReference type="SUPFAM" id="SSF55920">
    <property type="entry name" value="Creatinase/aminopeptidase"/>
    <property type="match status" value="1"/>
</dbReference>
<dbReference type="InterPro" id="IPR036005">
    <property type="entry name" value="Creatinase/aminopeptidase-like"/>
</dbReference>
<organism evidence="2">
    <name type="scientific">marine sediment metagenome</name>
    <dbReference type="NCBI Taxonomy" id="412755"/>
    <lineage>
        <taxon>unclassified sequences</taxon>
        <taxon>metagenomes</taxon>
        <taxon>ecological metagenomes</taxon>
    </lineage>
</organism>
<reference evidence="2" key="1">
    <citation type="journal article" date="2014" name="Front. Microbiol.">
        <title>High frequency of phylogenetically diverse reductive dehalogenase-homologous genes in deep subseafloor sedimentary metagenomes.</title>
        <authorList>
            <person name="Kawai M."/>
            <person name="Futagami T."/>
            <person name="Toyoda A."/>
            <person name="Takaki Y."/>
            <person name="Nishi S."/>
            <person name="Hori S."/>
            <person name="Arai W."/>
            <person name="Tsubouchi T."/>
            <person name="Morono Y."/>
            <person name="Uchiyama I."/>
            <person name="Ito T."/>
            <person name="Fujiyama A."/>
            <person name="Inagaki F."/>
            <person name="Takami H."/>
        </authorList>
    </citation>
    <scope>NUCLEOTIDE SEQUENCE</scope>
    <source>
        <strain evidence="2">Expedition CK06-06</strain>
    </source>
</reference>
<proteinExistence type="predicted"/>
<dbReference type="InterPro" id="IPR000994">
    <property type="entry name" value="Pept_M24"/>
</dbReference>
<comment type="caution">
    <text evidence="2">The sequence shown here is derived from an EMBL/GenBank/DDBJ whole genome shotgun (WGS) entry which is preliminary data.</text>
</comment>
<accession>X1JN17</accession>
<dbReference type="InterPro" id="IPR050659">
    <property type="entry name" value="Peptidase_M24B"/>
</dbReference>
<evidence type="ECO:0000313" key="2">
    <source>
        <dbReference type="EMBL" id="GAH71183.1"/>
    </source>
</evidence>
<sequence>FIRKELKKKRFPRTKEIDKTARDYFKKFNLERFFIHNTGHSLGIVNCHGKSFNLSRTSRKKLKPNIPFTIEPGLYFKNKFGIRSEMDCYVTKDYKLIITTKTQKEIIKI</sequence>
<protein>
    <recommendedName>
        <fullName evidence="1">Peptidase M24 domain-containing protein</fullName>
    </recommendedName>
</protein>
<dbReference type="Pfam" id="PF00557">
    <property type="entry name" value="Peptidase_M24"/>
    <property type="match status" value="1"/>
</dbReference>